<feature type="chain" id="PRO_5042950696" evidence="1">
    <location>
        <begin position="18"/>
        <end position="201"/>
    </location>
</feature>
<keyword evidence="1" id="KW-0732">Signal</keyword>
<feature type="signal peptide" evidence="1">
    <location>
        <begin position="1"/>
        <end position="17"/>
    </location>
</feature>
<reference evidence="3" key="1">
    <citation type="journal article" date="2023" name="Mol. Phylogenet. Evol.">
        <title>Genome-scale phylogeny and comparative genomics of the fungal order Sordariales.</title>
        <authorList>
            <person name="Hensen N."/>
            <person name="Bonometti L."/>
            <person name="Westerberg I."/>
            <person name="Brannstrom I.O."/>
            <person name="Guillou S."/>
            <person name="Cros-Aarteil S."/>
            <person name="Calhoun S."/>
            <person name="Haridas S."/>
            <person name="Kuo A."/>
            <person name="Mondo S."/>
            <person name="Pangilinan J."/>
            <person name="Riley R."/>
            <person name="LaButti K."/>
            <person name="Andreopoulos B."/>
            <person name="Lipzen A."/>
            <person name="Chen C."/>
            <person name="Yan M."/>
            <person name="Daum C."/>
            <person name="Ng V."/>
            <person name="Clum A."/>
            <person name="Steindorff A."/>
            <person name="Ohm R.A."/>
            <person name="Martin F."/>
            <person name="Silar P."/>
            <person name="Natvig D.O."/>
            <person name="Lalanne C."/>
            <person name="Gautier V."/>
            <person name="Ament-Velasquez S.L."/>
            <person name="Kruys A."/>
            <person name="Hutchinson M.I."/>
            <person name="Powell A.J."/>
            <person name="Barry K."/>
            <person name="Miller A.N."/>
            <person name="Grigoriev I.V."/>
            <person name="Debuchy R."/>
            <person name="Gladieux P."/>
            <person name="Hiltunen Thoren M."/>
            <person name="Johannesson H."/>
        </authorList>
    </citation>
    <scope>NUCLEOTIDE SEQUENCE [LARGE SCALE GENOMIC DNA]</scope>
    <source>
        <strain evidence="3">CBS 284.82</strain>
    </source>
</reference>
<evidence type="ECO:0000313" key="3">
    <source>
        <dbReference type="Proteomes" id="UP001303115"/>
    </source>
</evidence>
<dbReference type="Proteomes" id="UP001303115">
    <property type="component" value="Unassembled WGS sequence"/>
</dbReference>
<accession>A0AAN6SS67</accession>
<evidence type="ECO:0000256" key="1">
    <source>
        <dbReference type="SAM" id="SignalP"/>
    </source>
</evidence>
<dbReference type="AlphaFoldDB" id="A0AAN6SS67"/>
<dbReference type="EMBL" id="MU854385">
    <property type="protein sequence ID" value="KAK4040058.1"/>
    <property type="molecule type" value="Genomic_DNA"/>
</dbReference>
<sequence>MRFQALTLSLLASAGLATPVRRDVSHAVYTLRLTSSVKSLDGLYLTATPSPGSNSNTTTLGVYTSPSSPSTPTIKFYPVHNPSTNLNELRTTGPTDSSTLAVVGANGLLDFASVADPAAVELPEGTTCDWTSFLLLDDKGKGAAVKYAGGGADEGRWVAFPVDGVSKEGNGGWSVKWKDASAWTTTDYMPVQVVYELVKDE</sequence>
<proteinExistence type="predicted"/>
<comment type="caution">
    <text evidence="2">The sequence shown here is derived from an EMBL/GenBank/DDBJ whole genome shotgun (WGS) entry which is preliminary data.</text>
</comment>
<evidence type="ECO:0000313" key="2">
    <source>
        <dbReference type="EMBL" id="KAK4040058.1"/>
    </source>
</evidence>
<name>A0AAN6SS67_9PEZI</name>
<protein>
    <submittedName>
        <fullName evidence="2">Uncharacterized protein</fullName>
    </submittedName>
</protein>
<keyword evidence="3" id="KW-1185">Reference proteome</keyword>
<organism evidence="2 3">
    <name type="scientific">Parachaetomium inaequale</name>
    <dbReference type="NCBI Taxonomy" id="2588326"/>
    <lineage>
        <taxon>Eukaryota</taxon>
        <taxon>Fungi</taxon>
        <taxon>Dikarya</taxon>
        <taxon>Ascomycota</taxon>
        <taxon>Pezizomycotina</taxon>
        <taxon>Sordariomycetes</taxon>
        <taxon>Sordariomycetidae</taxon>
        <taxon>Sordariales</taxon>
        <taxon>Chaetomiaceae</taxon>
        <taxon>Parachaetomium</taxon>
    </lineage>
</organism>
<gene>
    <name evidence="2" type="ORF">C8A01DRAFT_35930</name>
</gene>